<dbReference type="InterPro" id="IPR000504">
    <property type="entry name" value="RRM_dom"/>
</dbReference>
<dbReference type="GO" id="GO:1990904">
    <property type="term" value="C:ribonucleoprotein complex"/>
    <property type="evidence" value="ECO:0007669"/>
    <property type="project" value="InterPro"/>
</dbReference>
<keyword evidence="2" id="KW-0217">Developmental protein</keyword>
<keyword evidence="6" id="KW-0287">Flowering</keyword>
<evidence type="ECO:0000256" key="10">
    <source>
        <dbReference type="SAM" id="MobiDB-lite"/>
    </source>
</evidence>
<evidence type="ECO:0000256" key="8">
    <source>
        <dbReference type="ARBA" id="ARBA00071861"/>
    </source>
</evidence>
<comment type="caution">
    <text evidence="14">The sequence shown here is derived from an EMBL/GenBank/DDBJ whole genome shotgun (WGS) entry which is preliminary data.</text>
</comment>
<feature type="compositionally biased region" description="Basic and acidic residues" evidence="10">
    <location>
        <begin position="420"/>
        <end position="429"/>
    </location>
</feature>
<dbReference type="InterPro" id="IPR035979">
    <property type="entry name" value="RBD_domain_sf"/>
</dbReference>
<feature type="compositionally biased region" description="Polar residues" evidence="10">
    <location>
        <begin position="591"/>
        <end position="606"/>
    </location>
</feature>
<organism evidence="14 15">
    <name type="scientific">Punica granatum</name>
    <name type="common">Pomegranate</name>
    <dbReference type="NCBI Taxonomy" id="22663"/>
    <lineage>
        <taxon>Eukaryota</taxon>
        <taxon>Viridiplantae</taxon>
        <taxon>Streptophyta</taxon>
        <taxon>Embryophyta</taxon>
        <taxon>Tracheophyta</taxon>
        <taxon>Spermatophyta</taxon>
        <taxon>Magnoliopsida</taxon>
        <taxon>eudicotyledons</taxon>
        <taxon>Gunneridae</taxon>
        <taxon>Pentapetalae</taxon>
        <taxon>rosids</taxon>
        <taxon>malvids</taxon>
        <taxon>Myrtales</taxon>
        <taxon>Lythraceae</taxon>
        <taxon>Punica</taxon>
    </lineage>
</organism>
<dbReference type="CDD" id="cd00201">
    <property type="entry name" value="WW"/>
    <property type="match status" value="1"/>
</dbReference>
<feature type="domain" description="WW" evidence="12">
    <location>
        <begin position="758"/>
        <end position="791"/>
    </location>
</feature>
<dbReference type="Pfam" id="PF00076">
    <property type="entry name" value="RRM_1"/>
    <property type="match status" value="2"/>
</dbReference>
<dbReference type="Gene3D" id="2.20.70.10">
    <property type="match status" value="1"/>
</dbReference>
<feature type="region of interest" description="Disordered" evidence="10">
    <location>
        <begin position="694"/>
        <end position="740"/>
    </location>
</feature>
<evidence type="ECO:0000256" key="5">
    <source>
        <dbReference type="ARBA" id="ARBA00022884"/>
    </source>
</evidence>
<feature type="region of interest" description="Disordered" evidence="10">
    <location>
        <begin position="120"/>
        <end position="247"/>
    </location>
</feature>
<keyword evidence="3" id="KW-0677">Repeat</keyword>
<dbReference type="SMART" id="SM00360">
    <property type="entry name" value="RRM"/>
    <property type="match status" value="2"/>
</dbReference>
<accession>A0A218XS75</accession>
<dbReference type="PROSITE" id="PS50020">
    <property type="entry name" value="WW_DOMAIN_2"/>
    <property type="match status" value="1"/>
</dbReference>
<dbReference type="Pfam" id="PF00397">
    <property type="entry name" value="WW"/>
    <property type="match status" value="1"/>
</dbReference>
<proteinExistence type="predicted"/>
<feature type="compositionally biased region" description="Low complexity" evidence="10">
    <location>
        <begin position="728"/>
        <end position="740"/>
    </location>
</feature>
<dbReference type="EMBL" id="MTKT01000799">
    <property type="protein sequence ID" value="OWM88035.1"/>
    <property type="molecule type" value="Genomic_DNA"/>
</dbReference>
<dbReference type="FunFam" id="3.30.70.330:FF:000332">
    <property type="entry name" value="flowering time control protein FCA isoform X2"/>
    <property type="match status" value="1"/>
</dbReference>
<evidence type="ECO:0000256" key="3">
    <source>
        <dbReference type="ARBA" id="ARBA00022737"/>
    </source>
</evidence>
<evidence type="ECO:0000256" key="6">
    <source>
        <dbReference type="ARBA" id="ARBA00023089"/>
    </source>
</evidence>
<keyword evidence="4" id="KW-0221">Differentiation</keyword>
<keyword evidence="7" id="KW-0539">Nucleus</keyword>
<evidence type="ECO:0000313" key="15">
    <source>
        <dbReference type="Proteomes" id="UP000197138"/>
    </source>
</evidence>
<keyword evidence="11" id="KW-0472">Membrane</keyword>
<evidence type="ECO:0000256" key="1">
    <source>
        <dbReference type="ARBA" id="ARBA00004123"/>
    </source>
</evidence>
<evidence type="ECO:0000256" key="11">
    <source>
        <dbReference type="SAM" id="Phobius"/>
    </source>
</evidence>
<feature type="compositionally biased region" description="Gly residues" evidence="10">
    <location>
        <begin position="203"/>
        <end position="212"/>
    </location>
</feature>
<evidence type="ECO:0000259" key="13">
    <source>
        <dbReference type="PROSITE" id="PS50102"/>
    </source>
</evidence>
<evidence type="ECO:0000259" key="12">
    <source>
        <dbReference type="PROSITE" id="PS50020"/>
    </source>
</evidence>
<evidence type="ECO:0000256" key="4">
    <source>
        <dbReference type="ARBA" id="ARBA00022782"/>
    </source>
</evidence>
<dbReference type="InterPro" id="IPR002343">
    <property type="entry name" value="Hud_Sxl_RNA"/>
</dbReference>
<dbReference type="AlphaFoldDB" id="A0A218XS75"/>
<feature type="compositionally biased region" description="Gly residues" evidence="10">
    <location>
        <begin position="430"/>
        <end position="441"/>
    </location>
</feature>
<feature type="domain" description="RRM" evidence="13">
    <location>
        <begin position="342"/>
        <end position="422"/>
    </location>
</feature>
<dbReference type="GO" id="GO:0005634">
    <property type="term" value="C:nucleus"/>
    <property type="evidence" value="ECO:0007669"/>
    <property type="project" value="UniProtKB-SubCell"/>
</dbReference>
<feature type="compositionally biased region" description="Low complexity" evidence="10">
    <location>
        <begin position="824"/>
        <end position="859"/>
    </location>
</feature>
<evidence type="ECO:0000313" key="14">
    <source>
        <dbReference type="EMBL" id="OWM88035.1"/>
    </source>
</evidence>
<feature type="compositionally biased region" description="Low complexity" evidence="10">
    <location>
        <begin position="694"/>
        <end position="720"/>
    </location>
</feature>
<feature type="domain" description="RRM" evidence="13">
    <location>
        <begin position="251"/>
        <end position="332"/>
    </location>
</feature>
<dbReference type="InterPro" id="IPR001202">
    <property type="entry name" value="WW_dom"/>
</dbReference>
<dbReference type="FunFam" id="3.30.70.330:FF:000374">
    <property type="entry name" value="Flowering time control protein FCA"/>
    <property type="match status" value="1"/>
</dbReference>
<gene>
    <name evidence="14" type="ORF">CDL15_Pgr016608</name>
</gene>
<name>A0A218XS75_PUNGR</name>
<dbReference type="PRINTS" id="PR00961">
    <property type="entry name" value="HUDSXLRNA"/>
</dbReference>
<dbReference type="GO" id="GO:0003723">
    <property type="term" value="F:RNA binding"/>
    <property type="evidence" value="ECO:0007669"/>
    <property type="project" value="UniProtKB-UniRule"/>
</dbReference>
<comment type="subcellular location">
    <subcellularLocation>
        <location evidence="1">Nucleus</location>
    </subcellularLocation>
</comment>
<keyword evidence="5 9" id="KW-0694">RNA-binding</keyword>
<dbReference type="GO" id="GO:0030154">
    <property type="term" value="P:cell differentiation"/>
    <property type="evidence" value="ECO:0007669"/>
    <property type="project" value="UniProtKB-KW"/>
</dbReference>
<feature type="region of interest" description="Disordered" evidence="10">
    <location>
        <begin position="824"/>
        <end position="886"/>
    </location>
</feature>
<dbReference type="InterPro" id="IPR036020">
    <property type="entry name" value="WW_dom_sf"/>
</dbReference>
<dbReference type="SMART" id="SM00456">
    <property type="entry name" value="WW"/>
    <property type="match status" value="1"/>
</dbReference>
<feature type="compositionally biased region" description="Polar residues" evidence="10">
    <location>
        <begin position="159"/>
        <end position="168"/>
    </location>
</feature>
<dbReference type="Gene3D" id="3.30.70.330">
    <property type="match status" value="2"/>
</dbReference>
<feature type="compositionally biased region" description="Polar residues" evidence="10">
    <location>
        <begin position="575"/>
        <end position="584"/>
    </location>
</feature>
<evidence type="ECO:0000256" key="7">
    <source>
        <dbReference type="ARBA" id="ARBA00023242"/>
    </source>
</evidence>
<feature type="compositionally biased region" description="Low complexity" evidence="10">
    <location>
        <begin position="529"/>
        <end position="574"/>
    </location>
</feature>
<feature type="compositionally biased region" description="Pro residues" evidence="10">
    <location>
        <begin position="651"/>
        <end position="664"/>
    </location>
</feature>
<keyword evidence="11" id="KW-0812">Transmembrane</keyword>
<evidence type="ECO:0000256" key="2">
    <source>
        <dbReference type="ARBA" id="ARBA00022473"/>
    </source>
</evidence>
<keyword evidence="11" id="KW-1133">Transmembrane helix</keyword>
<reference evidence="15" key="1">
    <citation type="journal article" date="2017" name="Plant J.">
        <title>The pomegranate (Punica granatum L.) genome and the genomics of punicalagin biosynthesis.</title>
        <authorList>
            <person name="Qin G."/>
            <person name="Xu C."/>
            <person name="Ming R."/>
            <person name="Tang H."/>
            <person name="Guyot R."/>
            <person name="Kramer E.M."/>
            <person name="Hu Y."/>
            <person name="Yi X."/>
            <person name="Qi Y."/>
            <person name="Xu X."/>
            <person name="Gao Z."/>
            <person name="Pan H."/>
            <person name="Jian J."/>
            <person name="Tian Y."/>
            <person name="Yue Z."/>
            <person name="Xu Y."/>
        </authorList>
    </citation>
    <scope>NUCLEOTIDE SEQUENCE [LARGE SCALE GENOMIC DNA]</scope>
    <source>
        <strain evidence="15">cv. Dabenzi</strain>
    </source>
</reference>
<dbReference type="PROSITE" id="PS50102">
    <property type="entry name" value="RRM"/>
    <property type="match status" value="2"/>
</dbReference>
<feature type="region of interest" description="Disordered" evidence="10">
    <location>
        <begin position="419"/>
        <end position="667"/>
    </location>
</feature>
<dbReference type="PANTHER" id="PTHR24012">
    <property type="entry name" value="RNA BINDING PROTEIN"/>
    <property type="match status" value="1"/>
</dbReference>
<dbReference type="SUPFAM" id="SSF51045">
    <property type="entry name" value="WW domain"/>
    <property type="match status" value="1"/>
</dbReference>
<dbReference type="SUPFAM" id="SSF54928">
    <property type="entry name" value="RNA-binding domain, RBD"/>
    <property type="match status" value="2"/>
</dbReference>
<evidence type="ECO:0000256" key="9">
    <source>
        <dbReference type="PROSITE-ProRule" id="PRU00176"/>
    </source>
</evidence>
<dbReference type="GO" id="GO:0009908">
    <property type="term" value="P:flower development"/>
    <property type="evidence" value="ECO:0007669"/>
    <property type="project" value="UniProtKB-KW"/>
</dbReference>
<sequence length="918" mass="100061">MAASIMDRYRVSDEHRDYRVKFFSHKIITTDTLDRRSMSRWIESARKLLKQIRRPVIGLGDEGSTFASDQPLRMGFLSIFLLILLADLVDAAANLFTFAFLPSPSGVLFRFRASLSSSKLDRHRGDRYGNNQDGHGYRHSRGSSRYSSDAPLTHHQGRRGSSPSSFRVSVNAGGPRSFDSPPRHGPRGGGGFRPIDDRDGGGDRYGPGGGEGRGYEQNYDGPTPISGQKRGFSQPGRGGPSPDHSEGAKYAKLFVGSVPSTVTEEDIRPLFEEHGNVIEVALIRDRRTGQQRGCCFIKYSTSEEADRAIRALHNQYTLPGGVGPIQVRYADGERERLGAVEYKLFVGSLNKQATEQEVEEIFAPYGRVEDVYLMRDDMRQSRGCGFVKYAHKDMAWAAINALNGIYTMRGCDQPLTVRFADPKRPRLGDSRGGATLGGPGAGPRFQLPGTRPPTNFNEPSKDRAPPSAWNPMGMQDQGPPSSVGNRGYMNQLPWSSDMAASLNPNAPVTAHGGPTDGLLPAPMAPPSSLPQQSFNPSFQQFPAISQQISPSQKPLQSPSQSLPPTLQRQPQLTASYSQAQTSYAQVGPSGPLQNPSIPTPFTQALPTQPLLGPGVQSAASSATALQAPPSINLHVQPRPSPPNQPHQFFPPGQPQQFPQPPLQSPSPLAQMLTQQTQALRASFQSSQQAFSQLQQQLQMMQPSNQNVAPQQQSSQPVNQQTAPSNSIAVPAGEVPSSSPAAAAAAAPPVVPGTTVTVGPVKCTWTEHTSPDGFKYYYNSVTGESRWIEPEELKIYKQQQQLQQQKPPVQQAQLLSQPYPQVLSTQNQQLQPQALSQMQFSQQPQQAQPQALFSQQPLQQHPLNSPYQASGPPPSRQNVQIAKSGDQLIKGRRKTANYLTLLEQSYARFVGTCSSSTVA</sequence>
<feature type="transmembrane region" description="Helical" evidence="11">
    <location>
        <begin position="76"/>
        <end position="101"/>
    </location>
</feature>
<dbReference type="InterPro" id="IPR012677">
    <property type="entry name" value="Nucleotide-bd_a/b_plait_sf"/>
</dbReference>
<dbReference type="PROSITE" id="PS01159">
    <property type="entry name" value="WW_DOMAIN_1"/>
    <property type="match status" value="1"/>
</dbReference>
<protein>
    <recommendedName>
        <fullName evidence="8">Flowering time control protein FCA</fullName>
    </recommendedName>
</protein>
<feature type="compositionally biased region" description="Low complexity" evidence="10">
    <location>
        <begin position="616"/>
        <end position="630"/>
    </location>
</feature>
<dbReference type="Proteomes" id="UP000197138">
    <property type="component" value="Unassembled WGS sequence"/>
</dbReference>